<evidence type="ECO:0000313" key="4">
    <source>
        <dbReference type="Proteomes" id="UP000293902"/>
    </source>
</evidence>
<dbReference type="EMBL" id="QLNI01000015">
    <property type="protein sequence ID" value="RAM02389.1"/>
    <property type="molecule type" value="Genomic_DNA"/>
</dbReference>
<evidence type="ECO:0000313" key="3">
    <source>
        <dbReference type="Proteomes" id="UP000248798"/>
    </source>
</evidence>
<organism evidence="2 3">
    <name type="scientific">Desulfobacter hydrogenophilus</name>
    <dbReference type="NCBI Taxonomy" id="2291"/>
    <lineage>
        <taxon>Bacteria</taxon>
        <taxon>Pseudomonadati</taxon>
        <taxon>Thermodesulfobacteriota</taxon>
        <taxon>Desulfobacteria</taxon>
        <taxon>Desulfobacterales</taxon>
        <taxon>Desulfobacteraceae</taxon>
        <taxon>Desulfobacter</taxon>
    </lineage>
</organism>
<proteinExistence type="predicted"/>
<keyword evidence="4" id="KW-1185">Reference proteome</keyword>
<evidence type="ECO:0000313" key="2">
    <source>
        <dbReference type="EMBL" id="RAM02389.1"/>
    </source>
</evidence>
<name>A0A328FDJ8_9BACT</name>
<dbReference type="AlphaFoldDB" id="A0A328FDJ8"/>
<accession>A0A328FDJ8</accession>
<dbReference type="Proteomes" id="UP000248798">
    <property type="component" value="Unassembled WGS sequence"/>
</dbReference>
<evidence type="ECO:0000313" key="1">
    <source>
        <dbReference type="EMBL" id="QBH15563.1"/>
    </source>
</evidence>
<protein>
    <submittedName>
        <fullName evidence="2">Uncharacterized protein</fullName>
    </submittedName>
</protein>
<dbReference type="RefSeq" id="WP_111955801.1">
    <property type="nucleotide sequence ID" value="NZ_CP036313.1"/>
</dbReference>
<dbReference type="OrthoDB" id="5413883at2"/>
<sequence length="292" mass="32728">MNLSAQNWHGPWTPGEWLKRSCSVLNLVILTVSCIIVVSEFRFDWCERLVGNYLSSTNDTRPENGAIWDAGRHMVNAMQSLDQMALARESAGRMVRTAESFADLSAKLGPGEWATLDKDRFRELYLALPAYRRRNVVDPVRLVWLLNGGATDRIFCEGRLGGMKIFFIDTQNRVVQQVDLDVQTLGNNGSRSVIPGTLDNSPEFFGRIYPVSIFFNAVARLPGDMRSDLILDTEDLLSEKGALGRVGVGNSAQDGFIYLGFEFRHLGESRVVEVKAREWAVWQLILVLKGEG</sequence>
<gene>
    <name evidence="2" type="ORF">DO021_08885</name>
    <name evidence="1" type="ORF">EYB58_09815</name>
</gene>
<dbReference type="Proteomes" id="UP000293902">
    <property type="component" value="Chromosome"/>
</dbReference>
<dbReference type="EMBL" id="CP036313">
    <property type="protein sequence ID" value="QBH15563.1"/>
    <property type="molecule type" value="Genomic_DNA"/>
</dbReference>
<reference evidence="2 3" key="1">
    <citation type="submission" date="2018-06" db="EMBL/GenBank/DDBJ databases">
        <title>Complete Genome Sequence of Desulfobacter hydrogenophilus (DSM3380).</title>
        <authorList>
            <person name="Marietou A."/>
            <person name="Schreiber L."/>
            <person name="Marshall I."/>
            <person name="Jorgensen B."/>
        </authorList>
    </citation>
    <scope>NUCLEOTIDE SEQUENCE [LARGE SCALE GENOMIC DNA]</scope>
    <source>
        <strain evidence="2 3">DSM 3380</strain>
    </source>
</reference>
<reference evidence="1 4" key="2">
    <citation type="submission" date="2019-02" db="EMBL/GenBank/DDBJ databases">
        <title>Complete genome sequence of Desulfobacter hydrogenophilus AcRS1.</title>
        <authorList>
            <person name="Marietou A."/>
            <person name="Lund M.B."/>
            <person name="Marshall I.P.G."/>
            <person name="Schreiber L."/>
            <person name="Jorgensen B."/>
        </authorList>
    </citation>
    <scope>NUCLEOTIDE SEQUENCE [LARGE SCALE GENOMIC DNA]</scope>
    <source>
        <strain evidence="1 4">AcRS1</strain>
    </source>
</reference>